<keyword evidence="9" id="KW-1185">Reference proteome</keyword>
<dbReference type="EMBL" id="JANKHO010000170">
    <property type="protein sequence ID" value="KAJ3513951.1"/>
    <property type="molecule type" value="Genomic_DNA"/>
</dbReference>
<dbReference type="OrthoDB" id="77878at2759"/>
<evidence type="ECO:0000313" key="9">
    <source>
        <dbReference type="Proteomes" id="UP001148786"/>
    </source>
</evidence>
<dbReference type="AlphaFoldDB" id="A0A9W8K666"/>
<evidence type="ECO:0008006" key="10">
    <source>
        <dbReference type="Google" id="ProtNLM"/>
    </source>
</evidence>
<evidence type="ECO:0000256" key="5">
    <source>
        <dbReference type="ARBA" id="ARBA00023242"/>
    </source>
</evidence>
<keyword evidence="4 7" id="KW-0472">Membrane</keyword>
<comment type="caution">
    <text evidence="8">The sequence shown here is derived from an EMBL/GenBank/DDBJ whole genome shotgun (WGS) entry which is preliminary data.</text>
</comment>
<accession>A0A9W8K666</accession>
<keyword evidence="2 7" id="KW-0812">Transmembrane</keyword>
<evidence type="ECO:0000256" key="3">
    <source>
        <dbReference type="ARBA" id="ARBA00022989"/>
    </source>
</evidence>
<reference evidence="8" key="1">
    <citation type="submission" date="2022-07" db="EMBL/GenBank/DDBJ databases">
        <title>Genome Sequence of Agrocybe chaxingu.</title>
        <authorList>
            <person name="Buettner E."/>
        </authorList>
    </citation>
    <scope>NUCLEOTIDE SEQUENCE</scope>
    <source>
        <strain evidence="8">MP-N11</strain>
    </source>
</reference>
<dbReference type="GO" id="GO:0031965">
    <property type="term" value="C:nuclear membrane"/>
    <property type="evidence" value="ECO:0007669"/>
    <property type="project" value="UniProtKB-SubCell"/>
</dbReference>
<dbReference type="Proteomes" id="UP001148786">
    <property type="component" value="Unassembled WGS sequence"/>
</dbReference>
<dbReference type="PANTHER" id="PTHR12265">
    <property type="entry name" value="TRANSMEMBRANE PROTEIN 53"/>
    <property type="match status" value="1"/>
</dbReference>
<evidence type="ECO:0000256" key="4">
    <source>
        <dbReference type="ARBA" id="ARBA00023136"/>
    </source>
</evidence>
<evidence type="ECO:0000313" key="8">
    <source>
        <dbReference type="EMBL" id="KAJ3513951.1"/>
    </source>
</evidence>
<evidence type="ECO:0000256" key="7">
    <source>
        <dbReference type="SAM" id="Phobius"/>
    </source>
</evidence>
<evidence type="ECO:0000256" key="6">
    <source>
        <dbReference type="ARBA" id="ARBA00037847"/>
    </source>
</evidence>
<comment type="subcellular location">
    <subcellularLocation>
        <location evidence="6">Endomembrane system</location>
        <topology evidence="6">Single-pass membrane protein</topology>
    </subcellularLocation>
    <subcellularLocation>
        <location evidence="1">Nucleus membrane</location>
    </subcellularLocation>
</comment>
<keyword evidence="3 7" id="KW-1133">Transmembrane helix</keyword>
<protein>
    <recommendedName>
        <fullName evidence="10">Transmembrane protein 53</fullName>
    </recommendedName>
</protein>
<organism evidence="8 9">
    <name type="scientific">Agrocybe chaxingu</name>
    <dbReference type="NCBI Taxonomy" id="84603"/>
    <lineage>
        <taxon>Eukaryota</taxon>
        <taxon>Fungi</taxon>
        <taxon>Dikarya</taxon>
        <taxon>Basidiomycota</taxon>
        <taxon>Agaricomycotina</taxon>
        <taxon>Agaricomycetes</taxon>
        <taxon>Agaricomycetidae</taxon>
        <taxon>Agaricales</taxon>
        <taxon>Agaricineae</taxon>
        <taxon>Strophariaceae</taxon>
        <taxon>Agrocybe</taxon>
    </lineage>
</organism>
<sequence>MSTPEASAQTNVTRINSHVFVCEPPKAPTSREAAYARPPSLIILFGWMDAQTSHLIKYVVSLRSLFPTCRIVLVRSTSAFFFTTQDQMEKLLTPVAEILEHEISLPTFSGVLLHVISNGGGFNLVSLNKVLAKLAGKRPHASRASPPFAPVALILDSTPGKDELKTAQTDLLSPNPVLYSLTAPVLAVVFGVYTVVNTLMGICRCCKSCARH</sequence>
<evidence type="ECO:0000256" key="1">
    <source>
        <dbReference type="ARBA" id="ARBA00004126"/>
    </source>
</evidence>
<name>A0A9W8K666_9AGAR</name>
<proteinExistence type="predicted"/>
<dbReference type="InterPro" id="IPR008547">
    <property type="entry name" value="DUF829_TMEM53"/>
</dbReference>
<evidence type="ECO:0000256" key="2">
    <source>
        <dbReference type="ARBA" id="ARBA00022692"/>
    </source>
</evidence>
<dbReference type="Pfam" id="PF05705">
    <property type="entry name" value="DUF829"/>
    <property type="match status" value="1"/>
</dbReference>
<feature type="transmembrane region" description="Helical" evidence="7">
    <location>
        <begin position="177"/>
        <end position="202"/>
    </location>
</feature>
<dbReference type="PANTHER" id="PTHR12265:SF30">
    <property type="entry name" value="TRANSMEMBRANE PROTEIN 53"/>
    <property type="match status" value="1"/>
</dbReference>
<keyword evidence="5" id="KW-0539">Nucleus</keyword>
<gene>
    <name evidence="8" type="ORF">NLJ89_g2661</name>
</gene>